<name>A0A8H7E314_9EURO</name>
<dbReference type="EMBL" id="JAACFV010000130">
    <property type="protein sequence ID" value="KAF7504701.1"/>
    <property type="molecule type" value="Genomic_DNA"/>
</dbReference>
<sequence length="236" mass="26711">MLREGFPKQVATTFSTLCRQSFPALAETSVADNSKPRDNSVTIIGGHFDAHKAVLSWMLACCEGRGMRPFPYIHRRRFWHYSHALESAEMLQIDILCEELCGRMKDIANLQVHTEDVHAVYSSTEKGHPIRSMIAESIGRALLERRLAARLAYKMLRQDPQLKDFDDDVNEAIARLKKDCAESEQGRAARAEHQAVRKAAKKARPTALRTTLEQSPKDDHRRCGSAPRCSHRSCQV</sequence>
<dbReference type="Proteomes" id="UP000606974">
    <property type="component" value="Unassembled WGS sequence"/>
</dbReference>
<organism evidence="2 3">
    <name type="scientific">Endocarpon pusillum</name>
    <dbReference type="NCBI Taxonomy" id="364733"/>
    <lineage>
        <taxon>Eukaryota</taxon>
        <taxon>Fungi</taxon>
        <taxon>Dikarya</taxon>
        <taxon>Ascomycota</taxon>
        <taxon>Pezizomycotina</taxon>
        <taxon>Eurotiomycetes</taxon>
        <taxon>Chaetothyriomycetidae</taxon>
        <taxon>Verrucariales</taxon>
        <taxon>Verrucariaceae</taxon>
        <taxon>Endocarpon</taxon>
    </lineage>
</organism>
<dbReference type="OrthoDB" id="4115494at2759"/>
<feature type="compositionally biased region" description="Basic and acidic residues" evidence="1">
    <location>
        <begin position="183"/>
        <end position="195"/>
    </location>
</feature>
<keyword evidence="3" id="KW-1185">Reference proteome</keyword>
<evidence type="ECO:0000313" key="3">
    <source>
        <dbReference type="Proteomes" id="UP000606974"/>
    </source>
</evidence>
<gene>
    <name evidence="2" type="ORF">GJ744_001982</name>
</gene>
<evidence type="ECO:0000256" key="1">
    <source>
        <dbReference type="SAM" id="MobiDB-lite"/>
    </source>
</evidence>
<reference evidence="2" key="1">
    <citation type="submission" date="2020-02" db="EMBL/GenBank/DDBJ databases">
        <authorList>
            <person name="Palmer J.M."/>
        </authorList>
    </citation>
    <scope>NUCLEOTIDE SEQUENCE</scope>
    <source>
        <strain evidence="2">EPUS1.4</strain>
        <tissue evidence="2">Thallus</tissue>
    </source>
</reference>
<dbReference type="AlphaFoldDB" id="A0A8H7E314"/>
<comment type="caution">
    <text evidence="2">The sequence shown here is derived from an EMBL/GenBank/DDBJ whole genome shotgun (WGS) entry which is preliminary data.</text>
</comment>
<proteinExistence type="predicted"/>
<evidence type="ECO:0000313" key="2">
    <source>
        <dbReference type="EMBL" id="KAF7504701.1"/>
    </source>
</evidence>
<protein>
    <submittedName>
        <fullName evidence="2">Uncharacterized protein</fullName>
    </submittedName>
</protein>
<accession>A0A8H7E314</accession>
<feature type="region of interest" description="Disordered" evidence="1">
    <location>
        <begin position="183"/>
        <end position="236"/>
    </location>
</feature>